<dbReference type="GO" id="GO:0005829">
    <property type="term" value="C:cytosol"/>
    <property type="evidence" value="ECO:0007669"/>
    <property type="project" value="TreeGrafter"/>
</dbReference>
<keyword evidence="1" id="KW-0963">Cytoplasm</keyword>
<dbReference type="PATRIC" id="fig|187330.3.peg.2381"/>
<dbReference type="EMBL" id="LHPH01000028">
    <property type="protein sequence ID" value="KPH57721.1"/>
    <property type="molecule type" value="Genomic_DNA"/>
</dbReference>
<reference evidence="2 3" key="1">
    <citation type="submission" date="2015-08" db="EMBL/GenBank/DDBJ databases">
        <title>Draft Genome Sequence of Pseudoalteromonas porphyrae UCD-SED14.</title>
        <authorList>
            <person name="Coil D.A."/>
            <person name="Jospin G."/>
            <person name="Lee R.D."/>
            <person name="Eisen J.A."/>
        </authorList>
    </citation>
    <scope>NUCLEOTIDE SEQUENCE [LARGE SCALE GENOMIC DNA]</scope>
    <source>
        <strain evidence="2 3">UCD-SED14</strain>
    </source>
</reference>
<keyword evidence="1" id="KW-0831">Ubiquinone biosynthesis</keyword>
<comment type="subcellular location">
    <subcellularLocation>
        <location evidence="1">Cytoplasm</location>
    </subcellularLocation>
</comment>
<dbReference type="UniPathway" id="UPA00232"/>
<dbReference type="PANTHER" id="PTHR38040:SF1">
    <property type="entry name" value="UBIQUINONE BIOSYNTHESIS ACCESSORY FACTOR UBIK"/>
    <property type="match status" value="1"/>
</dbReference>
<evidence type="ECO:0000313" key="3">
    <source>
        <dbReference type="Proteomes" id="UP000037848"/>
    </source>
</evidence>
<dbReference type="Pfam" id="PF04380">
    <property type="entry name" value="BMFP"/>
    <property type="match status" value="1"/>
</dbReference>
<protein>
    <recommendedName>
        <fullName evidence="1">Ubiquinone biosynthesis accessory factor UbiK</fullName>
    </recommendedName>
</protein>
<proteinExistence type="inferred from homology"/>
<dbReference type="RefSeq" id="WP_054455777.1">
    <property type="nucleotide sequence ID" value="NZ_LHPH01000028.1"/>
</dbReference>
<feature type="coiled-coil region" evidence="1">
    <location>
        <begin position="59"/>
        <end position="86"/>
    </location>
</feature>
<comment type="pathway">
    <text evidence="1">Cofactor biosynthesis; ubiquinone biosynthesis.</text>
</comment>
<dbReference type="GO" id="GO:0006744">
    <property type="term" value="P:ubiquinone biosynthetic process"/>
    <property type="evidence" value="ECO:0007669"/>
    <property type="project" value="UniProtKB-UniRule"/>
</dbReference>
<dbReference type="AlphaFoldDB" id="A0A0N0LV13"/>
<dbReference type="HAMAP" id="MF_02216">
    <property type="entry name" value="UbiK"/>
    <property type="match status" value="1"/>
</dbReference>
<dbReference type="NCBIfam" id="NF047835">
    <property type="entry name" value="UbiqAccUbiK"/>
    <property type="match status" value="1"/>
</dbReference>
<gene>
    <name evidence="1" type="primary">ubiK</name>
    <name evidence="2" type="ORF">ADS77_18645</name>
</gene>
<name>A0A0N0LV13_9GAMM</name>
<organism evidence="2 3">
    <name type="scientific">Pseudoalteromonas porphyrae</name>
    <dbReference type="NCBI Taxonomy" id="187330"/>
    <lineage>
        <taxon>Bacteria</taxon>
        <taxon>Pseudomonadati</taxon>
        <taxon>Pseudomonadota</taxon>
        <taxon>Gammaproteobacteria</taxon>
        <taxon>Alteromonadales</taxon>
        <taxon>Pseudoalteromonadaceae</taxon>
        <taxon>Pseudoalteromonas</taxon>
    </lineage>
</organism>
<dbReference type="Proteomes" id="UP000037848">
    <property type="component" value="Unassembled WGS sequence"/>
</dbReference>
<evidence type="ECO:0000313" key="2">
    <source>
        <dbReference type="EMBL" id="KPH57721.1"/>
    </source>
</evidence>
<sequence>MINPAKLEEIAKQISNNMPQGVKNLADTFEAKTKQAIQNKLAEMDFVSREEFDVQSQVLIRTREKLTELEAKVALLEQQLTSSNDNTDSQV</sequence>
<dbReference type="PANTHER" id="PTHR38040">
    <property type="entry name" value="UBIQUINONE BIOSYNTHESIS ACCESSORY FACTOR UBIK"/>
    <property type="match status" value="1"/>
</dbReference>
<comment type="similarity">
    <text evidence="1">Belongs to the UbiK family.</text>
</comment>
<dbReference type="OrthoDB" id="5297354at2"/>
<keyword evidence="1" id="KW-0175">Coiled coil</keyword>
<dbReference type="InterPro" id="IPR007475">
    <property type="entry name" value="UbiK"/>
</dbReference>
<dbReference type="STRING" id="187330.AMS58_10155"/>
<keyword evidence="3" id="KW-1185">Reference proteome</keyword>
<evidence type="ECO:0000256" key="1">
    <source>
        <dbReference type="HAMAP-Rule" id="MF_02216"/>
    </source>
</evidence>
<comment type="function">
    <text evidence="1">Required for efficient ubiquinone (coenzyme Q) biosynthesis. UbiK is probably an accessory factor of Ubi enzymes and facilitates ubiquinone biosynthesis by acting as an assembly factor, a targeting factor, or both.</text>
</comment>
<comment type="caution">
    <text evidence="2">The sequence shown here is derived from an EMBL/GenBank/DDBJ whole genome shotgun (WGS) entry which is preliminary data.</text>
</comment>
<accession>A0A0N0LV13</accession>